<evidence type="ECO:0000313" key="4">
    <source>
        <dbReference type="Proteomes" id="UP000009036"/>
    </source>
</evidence>
<dbReference type="HOGENOM" id="CLU_2847760_0_0_11"/>
<dbReference type="EMBL" id="AJGV01000065">
    <property type="protein sequence ID" value="EJJ07256.1"/>
    <property type="molecule type" value="Genomic_DNA"/>
</dbReference>
<reference evidence="3" key="2">
    <citation type="submission" date="2021-04" db="EMBL/GenBank/DDBJ databases">
        <authorList>
            <person name="Wen M.-L."/>
            <person name="Han X.-L."/>
            <person name="Xiong J."/>
        </authorList>
    </citation>
    <scope>NUCLEOTIDE SEQUENCE</scope>
    <source>
        <strain evidence="3">AGR0001</strain>
    </source>
</reference>
<reference evidence="2" key="1">
    <citation type="journal article" date="2012" name="J. Bacteriol.">
        <title>Genome Sequence of Streptomyces auratus Strain AGR0001, a Phoslactomycin-Producing Actinomycete.</title>
        <authorList>
            <person name="Han X."/>
            <person name="Li M."/>
            <person name="Ding Z."/>
            <person name="Zhao J."/>
            <person name="Ji K."/>
            <person name="Wen M."/>
            <person name="Lu T."/>
        </authorList>
    </citation>
    <scope>NUCLEOTIDE SEQUENCE [LARGE SCALE GENOMIC DNA]</scope>
    <source>
        <strain evidence="2">AGR0001</strain>
    </source>
</reference>
<dbReference type="AlphaFoldDB" id="J1ZZF4"/>
<dbReference type="KEGG" id="sauh:SU9_022360"/>
<dbReference type="EMBL" id="CP072931">
    <property type="protein sequence ID" value="QTZ93846.1"/>
    <property type="molecule type" value="Genomic_DNA"/>
</dbReference>
<evidence type="ECO:0000313" key="2">
    <source>
        <dbReference type="EMBL" id="EJJ07256.1"/>
    </source>
</evidence>
<keyword evidence="4" id="KW-1185">Reference proteome</keyword>
<sequence length="65" mass="7230">MTHEHFGVHPDKLRALSTDFKHVSDRLEGQVDANANETDRTAGHPQSPFDKPRSALTDPDGAYED</sequence>
<dbReference type="RefSeq" id="WP_006603426.1">
    <property type="nucleotide sequence ID" value="NZ_CP072931.1"/>
</dbReference>
<dbReference type="OrthoDB" id="4229588at2"/>
<proteinExistence type="predicted"/>
<name>J1ZZF4_9ACTN</name>
<dbReference type="Proteomes" id="UP000009036">
    <property type="component" value="Chromosome"/>
</dbReference>
<accession>J1ZZF4</accession>
<evidence type="ECO:0000313" key="3">
    <source>
        <dbReference type="EMBL" id="QTZ93846.1"/>
    </source>
</evidence>
<organism evidence="2">
    <name type="scientific">Streptomyces auratus AGR0001</name>
    <dbReference type="NCBI Taxonomy" id="1160718"/>
    <lineage>
        <taxon>Bacteria</taxon>
        <taxon>Bacillati</taxon>
        <taxon>Actinomycetota</taxon>
        <taxon>Actinomycetes</taxon>
        <taxon>Kitasatosporales</taxon>
        <taxon>Streptomycetaceae</taxon>
        <taxon>Streptomyces</taxon>
    </lineage>
</organism>
<protein>
    <submittedName>
        <fullName evidence="2">Uncharacterized protein</fullName>
    </submittedName>
</protein>
<gene>
    <name evidence="3" type="ORF">SU9_022360</name>
    <name evidence="2" type="ORF">SU9_09284</name>
</gene>
<dbReference type="STRING" id="1160718.SU9_09284"/>
<feature type="region of interest" description="Disordered" evidence="1">
    <location>
        <begin position="27"/>
        <end position="65"/>
    </location>
</feature>
<evidence type="ECO:0000256" key="1">
    <source>
        <dbReference type="SAM" id="MobiDB-lite"/>
    </source>
</evidence>
<dbReference type="PATRIC" id="fig|1160718.3.peg.1875"/>